<reference evidence="1 2" key="1">
    <citation type="submission" date="2024-09" db="EMBL/GenBank/DDBJ databases">
        <authorList>
            <person name="Sun Q."/>
            <person name="Mori K."/>
        </authorList>
    </citation>
    <scope>NUCLEOTIDE SEQUENCE [LARGE SCALE GENOMIC DNA]</scope>
    <source>
        <strain evidence="1 2">JCM 11683</strain>
    </source>
</reference>
<dbReference type="Pfam" id="PF04464">
    <property type="entry name" value="Glyphos_transf"/>
    <property type="match status" value="1"/>
</dbReference>
<comment type="caution">
    <text evidence="1">The sequence shown here is derived from an EMBL/GenBank/DDBJ whole genome shotgun (WGS) entry which is preliminary data.</text>
</comment>
<dbReference type="InterPro" id="IPR043148">
    <property type="entry name" value="TagF_C"/>
</dbReference>
<name>A0ABV5WYB4_9MICO</name>
<accession>A0ABV5WYB4</accession>
<dbReference type="Gene3D" id="3.40.50.12580">
    <property type="match status" value="1"/>
</dbReference>
<dbReference type="RefSeq" id="WP_376837798.1">
    <property type="nucleotide sequence ID" value="NZ_JBHMAU010000011.1"/>
</dbReference>
<protein>
    <submittedName>
        <fullName evidence="1">CDP-glycerol glycerophosphotransferase family protein</fullName>
    </submittedName>
</protein>
<dbReference type="Proteomes" id="UP001589707">
    <property type="component" value="Unassembled WGS sequence"/>
</dbReference>
<proteinExistence type="predicted"/>
<dbReference type="SUPFAM" id="SSF53756">
    <property type="entry name" value="UDP-Glycosyltransferase/glycogen phosphorylase"/>
    <property type="match status" value="1"/>
</dbReference>
<evidence type="ECO:0000313" key="2">
    <source>
        <dbReference type="Proteomes" id="UP001589707"/>
    </source>
</evidence>
<organism evidence="1 2">
    <name type="scientific">Brevibacterium otitidis</name>
    <dbReference type="NCBI Taxonomy" id="53364"/>
    <lineage>
        <taxon>Bacteria</taxon>
        <taxon>Bacillati</taxon>
        <taxon>Actinomycetota</taxon>
        <taxon>Actinomycetes</taxon>
        <taxon>Micrococcales</taxon>
        <taxon>Brevibacteriaceae</taxon>
        <taxon>Brevibacterium</taxon>
    </lineage>
</organism>
<evidence type="ECO:0000313" key="1">
    <source>
        <dbReference type="EMBL" id="MFB9775029.1"/>
    </source>
</evidence>
<dbReference type="InterPro" id="IPR007554">
    <property type="entry name" value="Glycerophosphate_synth"/>
</dbReference>
<gene>
    <name evidence="1" type="ORF">ACFFN1_01085</name>
</gene>
<dbReference type="EMBL" id="JBHMAU010000011">
    <property type="protein sequence ID" value="MFB9775029.1"/>
    <property type="molecule type" value="Genomic_DNA"/>
</dbReference>
<keyword evidence="2" id="KW-1185">Reference proteome</keyword>
<sequence length="427" mass="47316">MNRPHRVQQLRRTGFQALNRGRSLAHKGLDAVKDRLTERSIAQRFAPAGADSFTAALYFAGDSGSLYQLSEWLWSCEQLAARLRDAGYGDAPLAVFCRHAGHVEQISRLTTLPVRFGRMARDLEAFMSQPSLRLVFYVNQSPLNFQALRYRQPAHVHLSHGESEKISMISNQLKAYDYVFTAGQAARERLLAALIGYAEQGGEQRMIDVGRPQLDAPRQVPTAWQQTAAEEQLTVFYAPTWEGDSPAMAYGTLKHNGPAVVRGLLDAGCRVIFRPHPRTGVMDVATAQALTQTIQLVRAHPRGYVDDGGRLGWQFDVADVCLTEMSALAFDWLSTGRPLVLIRPDEPGAEVLPGGLFDRVPAGEARNPRALIDMVTAADRSASRDAVQRAQEHYLGDTAPGEQQRRFEHGALSIIDKRRMNLSSLTT</sequence>